<accession>A0A6L3ZFE2</accession>
<keyword evidence="1 4" id="KW-0349">Heme</keyword>
<evidence type="ECO:0000259" key="5">
    <source>
        <dbReference type="PROSITE" id="PS51007"/>
    </source>
</evidence>
<dbReference type="Gene3D" id="1.10.760.10">
    <property type="entry name" value="Cytochrome c-like domain"/>
    <property type="match status" value="1"/>
</dbReference>
<keyword evidence="3 4" id="KW-0408">Iron</keyword>
<dbReference type="Proteomes" id="UP000484164">
    <property type="component" value="Unassembled WGS sequence"/>
</dbReference>
<keyword evidence="7" id="KW-1185">Reference proteome</keyword>
<dbReference type="GO" id="GO:0020037">
    <property type="term" value="F:heme binding"/>
    <property type="evidence" value="ECO:0007669"/>
    <property type="project" value="InterPro"/>
</dbReference>
<evidence type="ECO:0000256" key="4">
    <source>
        <dbReference type="PROSITE-ProRule" id="PRU00433"/>
    </source>
</evidence>
<evidence type="ECO:0000256" key="1">
    <source>
        <dbReference type="ARBA" id="ARBA00022617"/>
    </source>
</evidence>
<feature type="domain" description="Cytochrome c" evidence="5">
    <location>
        <begin position="65"/>
        <end position="154"/>
    </location>
</feature>
<dbReference type="Pfam" id="PF00034">
    <property type="entry name" value="Cytochrom_C"/>
    <property type="match status" value="1"/>
</dbReference>
<dbReference type="AlphaFoldDB" id="A0A6L3ZFE2"/>
<dbReference type="PROSITE" id="PS51007">
    <property type="entry name" value="CYTC"/>
    <property type="match status" value="1"/>
</dbReference>
<dbReference type="PANTHER" id="PTHR33546:SF1">
    <property type="entry name" value="LARGE, MULTIFUNCTIONAL SECRETED PROTEIN"/>
    <property type="match status" value="1"/>
</dbReference>
<dbReference type="InterPro" id="IPR036909">
    <property type="entry name" value="Cyt_c-like_dom_sf"/>
</dbReference>
<sequence>MKARFFIIGLTVLSLCIRCSGEGSPTARPNNPNPVAEKVDPESVALQNHGVGPITSVEMGELDIQLVESGKALFEAKCTACHKIDKKYIGPALMGVTERRTPEWVMNMILNPSEMIAKDPLAKKLVGDSNGAVMADQSLTEEEARSILEYLRTH</sequence>
<dbReference type="PANTHER" id="PTHR33546">
    <property type="entry name" value="LARGE, MULTIFUNCTIONAL SECRETED PROTEIN-RELATED"/>
    <property type="match status" value="1"/>
</dbReference>
<dbReference type="GO" id="GO:0046872">
    <property type="term" value="F:metal ion binding"/>
    <property type="evidence" value="ECO:0007669"/>
    <property type="project" value="UniProtKB-KW"/>
</dbReference>
<dbReference type="InterPro" id="IPR009056">
    <property type="entry name" value="Cyt_c-like_dom"/>
</dbReference>
<protein>
    <submittedName>
        <fullName evidence="6">Cytochrome c</fullName>
    </submittedName>
</protein>
<evidence type="ECO:0000313" key="6">
    <source>
        <dbReference type="EMBL" id="KAB2816585.1"/>
    </source>
</evidence>
<dbReference type="GO" id="GO:0009055">
    <property type="term" value="F:electron transfer activity"/>
    <property type="evidence" value="ECO:0007669"/>
    <property type="project" value="InterPro"/>
</dbReference>
<gene>
    <name evidence="6" type="ORF">F8C82_12960</name>
</gene>
<reference evidence="6 7" key="1">
    <citation type="submission" date="2019-10" db="EMBL/GenBank/DDBJ databases">
        <title>Genome sequence of Phaeocystidibacter marisrubri JCM30614 (type strain).</title>
        <authorList>
            <person name="Bowman J.P."/>
        </authorList>
    </citation>
    <scope>NUCLEOTIDE SEQUENCE [LARGE SCALE GENOMIC DNA]</scope>
    <source>
        <strain evidence="6 7">JCM 30614</strain>
    </source>
</reference>
<dbReference type="OrthoDB" id="955119at2"/>
<dbReference type="SUPFAM" id="SSF46626">
    <property type="entry name" value="Cytochrome c"/>
    <property type="match status" value="1"/>
</dbReference>
<evidence type="ECO:0000256" key="3">
    <source>
        <dbReference type="ARBA" id="ARBA00023004"/>
    </source>
</evidence>
<proteinExistence type="predicted"/>
<organism evidence="6 7">
    <name type="scientific">Phaeocystidibacter marisrubri</name>
    <dbReference type="NCBI Taxonomy" id="1577780"/>
    <lineage>
        <taxon>Bacteria</taxon>
        <taxon>Pseudomonadati</taxon>
        <taxon>Bacteroidota</taxon>
        <taxon>Flavobacteriia</taxon>
        <taxon>Flavobacteriales</taxon>
        <taxon>Phaeocystidibacteraceae</taxon>
        <taxon>Phaeocystidibacter</taxon>
    </lineage>
</organism>
<keyword evidence="2 4" id="KW-0479">Metal-binding</keyword>
<evidence type="ECO:0000256" key="2">
    <source>
        <dbReference type="ARBA" id="ARBA00022723"/>
    </source>
</evidence>
<comment type="caution">
    <text evidence="6">The sequence shown here is derived from an EMBL/GenBank/DDBJ whole genome shotgun (WGS) entry which is preliminary data.</text>
</comment>
<name>A0A6L3ZFE2_9FLAO</name>
<dbReference type="RefSeq" id="WP_151694012.1">
    <property type="nucleotide sequence ID" value="NZ_BMGX01000001.1"/>
</dbReference>
<dbReference type="EMBL" id="WBVQ01000002">
    <property type="protein sequence ID" value="KAB2816585.1"/>
    <property type="molecule type" value="Genomic_DNA"/>
</dbReference>
<evidence type="ECO:0000313" key="7">
    <source>
        <dbReference type="Proteomes" id="UP000484164"/>
    </source>
</evidence>